<accession>A0A7W7EN19</accession>
<keyword evidence="1" id="KW-0175">Coiled coil</keyword>
<feature type="coiled-coil region" evidence="1">
    <location>
        <begin position="4"/>
        <end position="43"/>
    </location>
</feature>
<dbReference type="AlphaFoldDB" id="A0A7W7EN19"/>
<evidence type="ECO:0000256" key="1">
    <source>
        <dbReference type="SAM" id="Coils"/>
    </source>
</evidence>
<proteinExistence type="predicted"/>
<evidence type="ECO:0000313" key="3">
    <source>
        <dbReference type="Proteomes" id="UP000543836"/>
    </source>
</evidence>
<dbReference type="EMBL" id="JACIIG010000028">
    <property type="protein sequence ID" value="MBB4571575.1"/>
    <property type="molecule type" value="Genomic_DNA"/>
</dbReference>
<comment type="caution">
    <text evidence="2">The sequence shown here is derived from an EMBL/GenBank/DDBJ whole genome shotgun (WGS) entry which is preliminary data.</text>
</comment>
<gene>
    <name evidence="2" type="ORF">GGE60_005737</name>
</gene>
<dbReference type="Proteomes" id="UP000543836">
    <property type="component" value="Unassembled WGS sequence"/>
</dbReference>
<keyword evidence="3" id="KW-1185">Reference proteome</keyword>
<organism evidence="2 3">
    <name type="scientific">Rhizobium leucaenae</name>
    <dbReference type="NCBI Taxonomy" id="29450"/>
    <lineage>
        <taxon>Bacteria</taxon>
        <taxon>Pseudomonadati</taxon>
        <taxon>Pseudomonadota</taxon>
        <taxon>Alphaproteobacteria</taxon>
        <taxon>Hyphomicrobiales</taxon>
        <taxon>Rhizobiaceae</taxon>
        <taxon>Rhizobium/Agrobacterium group</taxon>
        <taxon>Rhizobium</taxon>
    </lineage>
</organism>
<name>A0A7W7EN19_9HYPH</name>
<protein>
    <submittedName>
        <fullName evidence="2">Uncharacterized protein</fullName>
    </submittedName>
</protein>
<reference evidence="2 3" key="1">
    <citation type="submission" date="2020-08" db="EMBL/GenBank/DDBJ databases">
        <title>Genomic Encyclopedia of Type Strains, Phase IV (KMG-V): Genome sequencing to study the core and pangenomes of soil and plant-associated prokaryotes.</title>
        <authorList>
            <person name="Whitman W."/>
        </authorList>
    </citation>
    <scope>NUCLEOTIDE SEQUENCE [LARGE SCALE GENOMIC DNA]</scope>
    <source>
        <strain evidence="2 3">SEMIA 492</strain>
    </source>
</reference>
<evidence type="ECO:0000313" key="2">
    <source>
        <dbReference type="EMBL" id="MBB4571575.1"/>
    </source>
</evidence>
<dbReference type="RefSeq" id="WP_172831068.1">
    <property type="nucleotide sequence ID" value="NZ_JACIIG010000028.1"/>
</dbReference>
<sequence>MTIEQHIEELRAELNNTLDAAERREIEAELQLAQADLAVMLAEQDGVIEAGPPF</sequence>